<dbReference type="EMBL" id="MU001676">
    <property type="protein sequence ID" value="KAF2458933.1"/>
    <property type="molecule type" value="Genomic_DNA"/>
</dbReference>
<proteinExistence type="predicted"/>
<protein>
    <submittedName>
        <fullName evidence="1">Uncharacterized protein</fullName>
    </submittedName>
</protein>
<organism evidence="1 2">
    <name type="scientific">Lineolata rhizophorae</name>
    <dbReference type="NCBI Taxonomy" id="578093"/>
    <lineage>
        <taxon>Eukaryota</taxon>
        <taxon>Fungi</taxon>
        <taxon>Dikarya</taxon>
        <taxon>Ascomycota</taxon>
        <taxon>Pezizomycotina</taxon>
        <taxon>Dothideomycetes</taxon>
        <taxon>Dothideomycetes incertae sedis</taxon>
        <taxon>Lineolatales</taxon>
        <taxon>Lineolataceae</taxon>
        <taxon>Lineolata</taxon>
    </lineage>
</organism>
<evidence type="ECO:0000313" key="1">
    <source>
        <dbReference type="EMBL" id="KAF2458933.1"/>
    </source>
</evidence>
<evidence type="ECO:0000313" key="2">
    <source>
        <dbReference type="Proteomes" id="UP000799766"/>
    </source>
</evidence>
<name>A0A6A6P666_9PEZI</name>
<gene>
    <name evidence="1" type="ORF">BDY21DRAFT_197385</name>
</gene>
<reference evidence="1" key="1">
    <citation type="journal article" date="2020" name="Stud. Mycol.">
        <title>101 Dothideomycetes genomes: a test case for predicting lifestyles and emergence of pathogens.</title>
        <authorList>
            <person name="Haridas S."/>
            <person name="Albert R."/>
            <person name="Binder M."/>
            <person name="Bloem J."/>
            <person name="Labutti K."/>
            <person name="Salamov A."/>
            <person name="Andreopoulos B."/>
            <person name="Baker S."/>
            <person name="Barry K."/>
            <person name="Bills G."/>
            <person name="Bluhm B."/>
            <person name="Cannon C."/>
            <person name="Castanera R."/>
            <person name="Culley D."/>
            <person name="Daum C."/>
            <person name="Ezra D."/>
            <person name="Gonzalez J."/>
            <person name="Henrissat B."/>
            <person name="Kuo A."/>
            <person name="Liang C."/>
            <person name="Lipzen A."/>
            <person name="Lutzoni F."/>
            <person name="Magnuson J."/>
            <person name="Mondo S."/>
            <person name="Nolan M."/>
            <person name="Ohm R."/>
            <person name="Pangilinan J."/>
            <person name="Park H.-J."/>
            <person name="Ramirez L."/>
            <person name="Alfaro M."/>
            <person name="Sun H."/>
            <person name="Tritt A."/>
            <person name="Yoshinaga Y."/>
            <person name="Zwiers L.-H."/>
            <person name="Turgeon B."/>
            <person name="Goodwin S."/>
            <person name="Spatafora J."/>
            <person name="Crous P."/>
            <person name="Grigoriev I."/>
        </authorList>
    </citation>
    <scope>NUCLEOTIDE SEQUENCE</scope>
    <source>
        <strain evidence="1">ATCC 16933</strain>
    </source>
</reference>
<keyword evidence="2" id="KW-1185">Reference proteome</keyword>
<sequence length="172" mass="17975">MHAPPYYVLSPAASAPCCDNDSPAACGTAGSLRRQGCGASWSAARPLAGCSSAEIASPPKNAGFPCAVRVPRQRVISLDIRISARPSATPYWPLSGKLVLSGHHSQLACYASISAPRPSDDSSVAHASLVAGVLQEPPRFTLPCPKPGFVLNCFSADSATSTRISSLIWWKI</sequence>
<dbReference type="Proteomes" id="UP000799766">
    <property type="component" value="Unassembled WGS sequence"/>
</dbReference>
<dbReference type="AlphaFoldDB" id="A0A6A6P666"/>
<accession>A0A6A6P666</accession>